<name>A0ABS6LQ17_9GAMM</name>
<comment type="caution">
    <text evidence="1">The sequence shown here is derived from an EMBL/GenBank/DDBJ whole genome shotgun (WGS) entry which is preliminary data.</text>
</comment>
<reference evidence="1 2" key="1">
    <citation type="submission" date="2021-03" db="EMBL/GenBank/DDBJ databases">
        <title>Five novel Rahnella species.</title>
        <authorList>
            <person name="Brady C."/>
            <person name="Asselin J."/>
            <person name="Beer S."/>
            <person name="Bruberg M.B."/>
            <person name="Crampton B."/>
            <person name="Venter S."/>
            <person name="Arnold D."/>
            <person name="Denman S."/>
        </authorList>
    </citation>
    <scope>NUCLEOTIDE SEQUENCE [LARGE SCALE GENOMIC DNA]</scope>
    <source>
        <strain evidence="1 2">H11b</strain>
    </source>
</reference>
<dbReference type="RefSeq" id="WP_217171889.1">
    <property type="nucleotide sequence ID" value="NZ_JAFMOW010000049.1"/>
</dbReference>
<accession>A0ABS6LQ17</accession>
<evidence type="ECO:0000313" key="1">
    <source>
        <dbReference type="EMBL" id="MBU9854220.1"/>
    </source>
</evidence>
<proteinExistence type="predicted"/>
<organism evidence="1 2">
    <name type="scientific">Rahnella bonaserana</name>
    <dbReference type="NCBI Taxonomy" id="2816248"/>
    <lineage>
        <taxon>Bacteria</taxon>
        <taxon>Pseudomonadati</taxon>
        <taxon>Pseudomonadota</taxon>
        <taxon>Gammaproteobacteria</taxon>
        <taxon>Enterobacterales</taxon>
        <taxon>Yersiniaceae</taxon>
        <taxon>Rahnella</taxon>
    </lineage>
</organism>
<dbReference type="Proteomes" id="UP000734343">
    <property type="component" value="Unassembled WGS sequence"/>
</dbReference>
<sequence>MNSIFEMIMARQNEIDAAFTKVTKTGSTGGAACSSFGGLSHYASAGVVRGVSGDDGAASTAGQSKYGAGIGANGYYIIEDYA</sequence>
<evidence type="ECO:0000313" key="2">
    <source>
        <dbReference type="Proteomes" id="UP000734343"/>
    </source>
</evidence>
<protein>
    <submittedName>
        <fullName evidence="1">Uncharacterized protein</fullName>
    </submittedName>
</protein>
<dbReference type="EMBL" id="JAFMOW010000049">
    <property type="protein sequence ID" value="MBU9854220.1"/>
    <property type="molecule type" value="Genomic_DNA"/>
</dbReference>
<keyword evidence="2" id="KW-1185">Reference proteome</keyword>
<gene>
    <name evidence="1" type="ORF">J1778_02820</name>
</gene>